<feature type="compositionally biased region" description="Basic residues" evidence="7">
    <location>
        <begin position="178"/>
        <end position="190"/>
    </location>
</feature>
<dbReference type="GO" id="GO:0032301">
    <property type="term" value="C:MutSalpha complex"/>
    <property type="evidence" value="ECO:0007669"/>
    <property type="project" value="TreeGrafter"/>
</dbReference>
<gene>
    <name evidence="9" type="ORF">BV898_00821</name>
</gene>
<evidence type="ECO:0000256" key="1">
    <source>
        <dbReference type="ARBA" id="ARBA00006271"/>
    </source>
</evidence>
<dbReference type="FunFam" id="1.10.1420.10:FF:000005">
    <property type="entry name" value="DNA mismatch repair protein"/>
    <property type="match status" value="1"/>
</dbReference>
<accession>A0A1W0XCJ2</accession>
<dbReference type="GO" id="GO:0005524">
    <property type="term" value="F:ATP binding"/>
    <property type="evidence" value="ECO:0007669"/>
    <property type="project" value="UniProtKB-UniRule"/>
</dbReference>
<keyword evidence="2 6" id="KW-0547">Nucleotide-binding</keyword>
<dbReference type="SUPFAM" id="SSF52540">
    <property type="entry name" value="P-loop containing nucleoside triphosphate hydrolases"/>
    <property type="match status" value="1"/>
</dbReference>
<name>A0A1W0XCJ2_HYPEX</name>
<dbReference type="InterPro" id="IPR016151">
    <property type="entry name" value="DNA_mismatch_repair_MutS_N"/>
</dbReference>
<feature type="region of interest" description="Disordered" evidence="7">
    <location>
        <begin position="1"/>
        <end position="237"/>
    </location>
</feature>
<proteinExistence type="inferred from homology"/>
<dbReference type="SMART" id="SM00533">
    <property type="entry name" value="MUTSd"/>
    <property type="match status" value="1"/>
</dbReference>
<dbReference type="InterPro" id="IPR000432">
    <property type="entry name" value="DNA_mismatch_repair_MutS_C"/>
</dbReference>
<keyword evidence="4 6" id="KW-0067">ATP-binding</keyword>
<dbReference type="InterPro" id="IPR007861">
    <property type="entry name" value="DNA_mismatch_repair_MutS_clamp"/>
</dbReference>
<dbReference type="GO" id="GO:0006298">
    <property type="term" value="P:mismatch repair"/>
    <property type="evidence" value="ECO:0007669"/>
    <property type="project" value="InterPro"/>
</dbReference>
<comment type="caution">
    <text evidence="9">The sequence shown here is derived from an EMBL/GenBank/DDBJ whole genome shotgun (WGS) entry which is preliminary data.</text>
</comment>
<keyword evidence="10" id="KW-1185">Reference proteome</keyword>
<evidence type="ECO:0000256" key="3">
    <source>
        <dbReference type="ARBA" id="ARBA00022763"/>
    </source>
</evidence>
<feature type="compositionally biased region" description="Polar residues" evidence="7">
    <location>
        <begin position="64"/>
        <end position="80"/>
    </location>
</feature>
<dbReference type="AlphaFoldDB" id="A0A1W0XCJ2"/>
<dbReference type="Pfam" id="PF05192">
    <property type="entry name" value="MutS_III"/>
    <property type="match status" value="1"/>
</dbReference>
<comment type="similarity">
    <text evidence="1 6">Belongs to the DNA mismatch repair MutS family.</text>
</comment>
<dbReference type="EMBL" id="MTYJ01000003">
    <property type="protein sequence ID" value="OQV25128.1"/>
    <property type="molecule type" value="Genomic_DNA"/>
</dbReference>
<dbReference type="Pfam" id="PF05190">
    <property type="entry name" value="MutS_IV"/>
    <property type="match status" value="1"/>
</dbReference>
<dbReference type="Gene3D" id="3.30.420.110">
    <property type="entry name" value="MutS, connector domain"/>
    <property type="match status" value="1"/>
</dbReference>
<feature type="compositionally biased region" description="Low complexity" evidence="7">
    <location>
        <begin position="191"/>
        <end position="204"/>
    </location>
</feature>
<feature type="compositionally biased region" description="Polar residues" evidence="7">
    <location>
        <begin position="15"/>
        <end position="26"/>
    </location>
</feature>
<feature type="compositionally biased region" description="Low complexity" evidence="7">
    <location>
        <begin position="42"/>
        <end position="51"/>
    </location>
</feature>
<dbReference type="InterPro" id="IPR017261">
    <property type="entry name" value="DNA_mismatch_repair_MutS/MSH"/>
</dbReference>
<reference evidence="10" key="1">
    <citation type="submission" date="2017-01" db="EMBL/GenBank/DDBJ databases">
        <title>Comparative genomics of anhydrobiosis in the tardigrade Hypsibius dujardini.</title>
        <authorList>
            <person name="Yoshida Y."/>
            <person name="Koutsovoulos G."/>
            <person name="Laetsch D."/>
            <person name="Stevens L."/>
            <person name="Kumar S."/>
            <person name="Horikawa D."/>
            <person name="Ishino K."/>
            <person name="Komine S."/>
            <person name="Tomita M."/>
            <person name="Blaxter M."/>
            <person name="Arakawa K."/>
        </authorList>
    </citation>
    <scope>NUCLEOTIDE SEQUENCE [LARGE SCALE GENOMIC DNA]</scope>
    <source>
        <strain evidence="10">Z151</strain>
    </source>
</reference>
<evidence type="ECO:0000259" key="8">
    <source>
        <dbReference type="PROSITE" id="PS00486"/>
    </source>
</evidence>
<dbReference type="PROSITE" id="PS00486">
    <property type="entry name" value="DNA_MISMATCH_REPAIR_2"/>
    <property type="match status" value="1"/>
</dbReference>
<evidence type="ECO:0000256" key="6">
    <source>
        <dbReference type="PIRNR" id="PIRNR037677"/>
    </source>
</evidence>
<organism evidence="9 10">
    <name type="scientific">Hypsibius exemplaris</name>
    <name type="common">Freshwater tardigrade</name>
    <dbReference type="NCBI Taxonomy" id="2072580"/>
    <lineage>
        <taxon>Eukaryota</taxon>
        <taxon>Metazoa</taxon>
        <taxon>Ecdysozoa</taxon>
        <taxon>Tardigrada</taxon>
        <taxon>Eutardigrada</taxon>
        <taxon>Parachela</taxon>
        <taxon>Hypsibioidea</taxon>
        <taxon>Hypsibiidae</taxon>
        <taxon>Hypsibius</taxon>
    </lineage>
</organism>
<dbReference type="InterPro" id="IPR007696">
    <property type="entry name" value="DNA_mismatch_repair_MutS_core"/>
</dbReference>
<dbReference type="Gene3D" id="3.40.50.300">
    <property type="entry name" value="P-loop containing nucleotide triphosphate hydrolases"/>
    <property type="match status" value="1"/>
</dbReference>
<feature type="compositionally biased region" description="Acidic residues" evidence="7">
    <location>
        <begin position="126"/>
        <end position="138"/>
    </location>
</feature>
<dbReference type="GO" id="GO:0030983">
    <property type="term" value="F:mismatched DNA binding"/>
    <property type="evidence" value="ECO:0007669"/>
    <property type="project" value="UniProtKB-UniRule"/>
</dbReference>
<dbReference type="SUPFAM" id="SSF48334">
    <property type="entry name" value="DNA repair protein MutS, domain III"/>
    <property type="match status" value="1"/>
</dbReference>
<dbReference type="Pfam" id="PF01624">
    <property type="entry name" value="MutS_I"/>
    <property type="match status" value="1"/>
</dbReference>
<evidence type="ECO:0000256" key="5">
    <source>
        <dbReference type="ARBA" id="ARBA00023125"/>
    </source>
</evidence>
<keyword evidence="3 6" id="KW-0227">DNA damage</keyword>
<feature type="compositionally biased region" description="Basic and acidic residues" evidence="7">
    <location>
        <begin position="139"/>
        <end position="150"/>
    </location>
</feature>
<dbReference type="InterPro" id="IPR045076">
    <property type="entry name" value="MutS"/>
</dbReference>
<dbReference type="OrthoDB" id="10252754at2759"/>
<dbReference type="PIRSF" id="PIRSF037677">
    <property type="entry name" value="DNA_mis_repair_Msh6"/>
    <property type="match status" value="1"/>
</dbReference>
<dbReference type="Proteomes" id="UP000192578">
    <property type="component" value="Unassembled WGS sequence"/>
</dbReference>
<evidence type="ECO:0000256" key="7">
    <source>
        <dbReference type="SAM" id="MobiDB-lite"/>
    </source>
</evidence>
<evidence type="ECO:0000256" key="2">
    <source>
        <dbReference type="ARBA" id="ARBA00022741"/>
    </source>
</evidence>
<dbReference type="Gene3D" id="3.40.1170.10">
    <property type="entry name" value="DNA repair protein MutS, domain I"/>
    <property type="match status" value="1"/>
</dbReference>
<comment type="function">
    <text evidence="6">Component of the post-replicative DNA mismatch repair system (MMR).</text>
</comment>
<feature type="compositionally biased region" description="Polar residues" evidence="7">
    <location>
        <begin position="91"/>
        <end position="101"/>
    </location>
</feature>
<feature type="compositionally biased region" description="Acidic residues" evidence="7">
    <location>
        <begin position="222"/>
        <end position="237"/>
    </location>
</feature>
<dbReference type="Gene3D" id="1.10.1420.10">
    <property type="match status" value="2"/>
</dbReference>
<keyword evidence="5 6" id="KW-0238">DNA-binding</keyword>
<feature type="compositionally biased region" description="Acidic residues" evidence="7">
    <location>
        <begin position="151"/>
        <end position="169"/>
    </location>
</feature>
<sequence>MSKNEKAGKNPPTPSNASGKKMSQPSIAAFFSSRQAPPSPMTPTATPSPSAEKQEDDFDVQLVETETVTSMTAIQGNKCTPKTGPLKKPMSTFSTPTTPKSNGRAEIASSSKKGNPAKRLKKDFPDSPEEYPDDSDADPDFKEEAYKESDSESSEGEPEIESDAAEESGSEERDFKTPQKRKRGTGRGGKRPIIGSSSVAASGKGKNKPATSKKGQSKSDEGDGDEDGDADQPEDDIEGDVVGQHFHETLDWLLPDKRRDKSGVLHKDLIARGLTPRTLKVPSDFYRSEKVTPGQIQWWDMKAENFDCILYFKVGKFYEMYHMDADDAVREAGLTYMKGRLAHCGFPEAAFSLFSNRMVAKGYKIIRVEQMISAVEMKEKKLKSMPREIIRIHTPGTMSMSTLESESEPDLRSDGNRDASCLLSICEKFRVDMGTETYEYGVCILYPGRGCFLIGQFKEDRYHSRLRTLLAQHTPNEIILERGSVSAKLSKILHTTADRTRKEFLAPLTEFTDARKTIEILLEREYFGPVMNPQWPPVLADMLELGGARPTCKTGYELAIRALGGSTWYLKRCEVDIDTISLKNFELYSPADESAGAERVFQKNLQPKHMVLDGVTLINLDILPSLNSPSTSCLLSKINRCKTKFGSRLLKDWVMSPLYRIPDILDRQAAISDLTVFRREDDRLYKVIQTTLKGLPDLERLLSKVHILGSLRRNKVHPESRANMFDDNVYNKRKIQDFIVTIKAFESIAELSRRIGNSFSTSKSSTLKNITTVAEDLFPDLGPIVEEFAKSFNAAEAQKEGVIRPKKGIDKVYDNAIAAVDEIERWFEQHRAAMSKKFQCSMTYFGSAKNRYQLEIPVGSCGKMPSSFELKSQRKGFKRYWNSDITNKMVELELAEAKRQAAVKDCTRKVFEMFDNHYAEWSKAVKCLATLDVLIALEEYSSNLSQHCVPVFHQASPEQPPFIAIRDGHHPLVYKTFSGGEYIPNDAFIGTGEPSDASYSGSLTLVTGPNMGGKSTLMRQIGLITVLAQLGSNVPASSCELTPVDRIFTRIGASDNLLAGESTFFVELSETSAIIQHATQNSLVLVDELGRGTATFDGTAVAAAVLRDLATRIKCRTLFSTHYHSLVERFGTDPNVKLGHMACLVENENEDDPTKESITFLYKFIRGACPKSYGFNAAKLAGLPDAIVKRAHEKAQQLEHLMHLGKLNIGG</sequence>
<dbReference type="PANTHER" id="PTHR11361">
    <property type="entry name" value="DNA MISMATCH REPAIR PROTEIN MUTS FAMILY MEMBER"/>
    <property type="match status" value="1"/>
</dbReference>
<dbReference type="InterPro" id="IPR007695">
    <property type="entry name" value="DNA_mismatch_repair_MutS-lik_N"/>
</dbReference>
<dbReference type="FunFam" id="3.40.50.300:FF:000645">
    <property type="entry name" value="DNA mismatch repair protein"/>
    <property type="match status" value="1"/>
</dbReference>
<dbReference type="Pfam" id="PF00488">
    <property type="entry name" value="MutS_V"/>
    <property type="match status" value="1"/>
</dbReference>
<feature type="domain" description="DNA mismatch repair proteins mutS family" evidence="8">
    <location>
        <begin position="1082"/>
        <end position="1098"/>
    </location>
</feature>
<dbReference type="GO" id="GO:0140664">
    <property type="term" value="F:ATP-dependent DNA damage sensor activity"/>
    <property type="evidence" value="ECO:0007669"/>
    <property type="project" value="InterPro"/>
</dbReference>
<dbReference type="InterPro" id="IPR036187">
    <property type="entry name" value="DNA_mismatch_repair_MutS_sf"/>
</dbReference>
<evidence type="ECO:0000313" key="9">
    <source>
        <dbReference type="EMBL" id="OQV25128.1"/>
    </source>
</evidence>
<evidence type="ECO:0000256" key="4">
    <source>
        <dbReference type="ARBA" id="ARBA00022840"/>
    </source>
</evidence>
<keyword evidence="6" id="KW-0234">DNA repair</keyword>
<dbReference type="InterPro" id="IPR027417">
    <property type="entry name" value="P-loop_NTPase"/>
</dbReference>
<dbReference type="PANTHER" id="PTHR11361:SF148">
    <property type="entry name" value="DNA MISMATCH REPAIR PROTEIN MSH6"/>
    <property type="match status" value="1"/>
</dbReference>
<dbReference type="SUPFAM" id="SSF55271">
    <property type="entry name" value="DNA repair protein MutS, domain I"/>
    <property type="match status" value="1"/>
</dbReference>
<dbReference type="InterPro" id="IPR036678">
    <property type="entry name" value="MutS_con_dom_sf"/>
</dbReference>
<dbReference type="SMART" id="SM00534">
    <property type="entry name" value="MUTSac"/>
    <property type="match status" value="1"/>
</dbReference>
<evidence type="ECO:0000313" key="10">
    <source>
        <dbReference type="Proteomes" id="UP000192578"/>
    </source>
</evidence>
<protein>
    <recommendedName>
        <fullName evidence="6">DNA mismatch repair protein</fullName>
    </recommendedName>
</protein>